<dbReference type="PROSITE" id="PS50157">
    <property type="entry name" value="ZINC_FINGER_C2H2_2"/>
    <property type="match status" value="7"/>
</dbReference>
<evidence type="ECO:0000313" key="9">
    <source>
        <dbReference type="Proteomes" id="UP001642483"/>
    </source>
</evidence>
<feature type="domain" description="C2H2-type" evidence="7">
    <location>
        <begin position="450"/>
        <end position="477"/>
    </location>
</feature>
<evidence type="ECO:0000256" key="6">
    <source>
        <dbReference type="SAM" id="MobiDB-lite"/>
    </source>
</evidence>
<sequence length="848" mass="93808">MENSLEDATSDSIKNEKNTTAGKENINVVIVPESILQAFKNSSSLNLDTDDVANNNSGNLLNIGTTETGECVNNIDLSNGNIWLSLHSNPYYTSNDDITSSNNPASETSPKVTANVGPSIQNGCVQISNSQDKVDAAINNCEVQLPLLDNCVLIPSLRADDTSIAHPYINGTSFGPTNPNQPAANSYISMRIQSVESDGDKSIYTLAPAFNLDANVNFLTDQVTADKFQADVDNVTTSLELQIPVSINNDTTTTENPQKTITVSRADSSVPTVILRETSAKTKVATADKATYADGSKSLHRCMKDGCNEVFKSALQYRKHVSTVHELGKMYKCKHPNCKWSFQTPYKLKRHLQSHYKGKPYVCPYPGCNVGFSIDYNLKAHLKMHNTVMPERVCKVCDLLLSSKQELHTHMRKVHDEKPSFPCNICGKHCHTSAALVMHKRAHDAKKYKYDCPVCDKKFARRSELKMHLYTHTGERPFQCPHCEWGFVSLSRLNRHMMTHESSGRFKCSQANCDSSFHRLHHLVAHMRQVHKIQEFNDDRILQEYITEAKGGKEFQYFNCDACGCGFLSAHGLGRHQLKCLEFMALSERPPVTVSVDVNGTDEPLDDAMVVHVEDYAALKVISTSSNASDKSVSEVNKMTKIDSLENFALGQNKNNFKENKSNPTTSQIKQLATAANETLPISTNEDTVVTMNNDWVAALLPDLSQKINCSRYLACHGHDQASHMTLVPFMDDVTVLNDTTTQQFLRLDDAITSCVDSVNVPADCTDHKGTGNADLLQQYVIGAPSLDDIEVSEDLDISGPSYDEQTCSTQATGLFTHNISLASDEEQRNPMTSAHFSGTTINLNDLH</sequence>
<comment type="caution">
    <text evidence="8">The sequence shown here is derived from an EMBL/GenBank/DDBJ whole genome shotgun (WGS) entry which is preliminary data.</text>
</comment>
<gene>
    <name evidence="8" type="ORF">CVLEPA_LOCUS21123</name>
</gene>
<dbReference type="EMBL" id="CAWYQH010000108">
    <property type="protein sequence ID" value="CAK8689159.1"/>
    <property type="molecule type" value="Genomic_DNA"/>
</dbReference>
<feature type="domain" description="C2H2-type" evidence="7">
    <location>
        <begin position="506"/>
        <end position="536"/>
    </location>
</feature>
<dbReference type="PANTHER" id="PTHR24408">
    <property type="entry name" value="ZINC FINGER PROTEIN"/>
    <property type="match status" value="1"/>
</dbReference>
<evidence type="ECO:0000256" key="5">
    <source>
        <dbReference type="PROSITE-ProRule" id="PRU00042"/>
    </source>
</evidence>
<dbReference type="PROSITE" id="PS00028">
    <property type="entry name" value="ZINC_FINGER_C2H2_1"/>
    <property type="match status" value="8"/>
</dbReference>
<dbReference type="Proteomes" id="UP001642483">
    <property type="component" value="Unassembled WGS sequence"/>
</dbReference>
<evidence type="ECO:0000313" key="8">
    <source>
        <dbReference type="EMBL" id="CAK8689159.1"/>
    </source>
</evidence>
<feature type="compositionally biased region" description="Polar residues" evidence="6">
    <location>
        <begin position="830"/>
        <end position="848"/>
    </location>
</feature>
<dbReference type="InterPro" id="IPR013087">
    <property type="entry name" value="Znf_C2H2_type"/>
</dbReference>
<feature type="region of interest" description="Disordered" evidence="6">
    <location>
        <begin position="828"/>
        <end position="848"/>
    </location>
</feature>
<protein>
    <recommendedName>
        <fullName evidence="7">C2H2-type domain-containing protein</fullName>
    </recommendedName>
</protein>
<organism evidence="8 9">
    <name type="scientific">Clavelina lepadiformis</name>
    <name type="common">Light-bulb sea squirt</name>
    <name type="synonym">Ascidia lepadiformis</name>
    <dbReference type="NCBI Taxonomy" id="159417"/>
    <lineage>
        <taxon>Eukaryota</taxon>
        <taxon>Metazoa</taxon>
        <taxon>Chordata</taxon>
        <taxon>Tunicata</taxon>
        <taxon>Ascidiacea</taxon>
        <taxon>Aplousobranchia</taxon>
        <taxon>Clavelinidae</taxon>
        <taxon>Clavelina</taxon>
    </lineage>
</organism>
<keyword evidence="3 5" id="KW-0863">Zinc-finger</keyword>
<dbReference type="PANTHER" id="PTHR24408:SF58">
    <property type="entry name" value="TRANSCRIPTION FACTOR (TFIIIA), PUTATIVE (AFU_ORTHOLOGUE AFUA_1G05150)-RELATED"/>
    <property type="match status" value="1"/>
</dbReference>
<dbReference type="SMART" id="SM00355">
    <property type="entry name" value="ZnF_C2H2"/>
    <property type="match status" value="9"/>
</dbReference>
<evidence type="ECO:0000256" key="1">
    <source>
        <dbReference type="ARBA" id="ARBA00022723"/>
    </source>
</evidence>
<evidence type="ECO:0000256" key="2">
    <source>
        <dbReference type="ARBA" id="ARBA00022737"/>
    </source>
</evidence>
<feature type="domain" description="C2H2-type" evidence="7">
    <location>
        <begin position="558"/>
        <end position="590"/>
    </location>
</feature>
<feature type="domain" description="C2H2-type" evidence="7">
    <location>
        <begin position="331"/>
        <end position="360"/>
    </location>
</feature>
<accession>A0ABP0GEU3</accession>
<reference evidence="8 9" key="1">
    <citation type="submission" date="2024-02" db="EMBL/GenBank/DDBJ databases">
        <authorList>
            <person name="Daric V."/>
            <person name="Darras S."/>
        </authorList>
    </citation>
    <scope>NUCLEOTIDE SEQUENCE [LARGE SCALE GENOMIC DNA]</scope>
</reference>
<dbReference type="Pfam" id="PF00096">
    <property type="entry name" value="zf-C2H2"/>
    <property type="match status" value="3"/>
</dbReference>
<dbReference type="InterPro" id="IPR036236">
    <property type="entry name" value="Znf_C2H2_sf"/>
</dbReference>
<proteinExistence type="predicted"/>
<keyword evidence="4" id="KW-0862">Zinc</keyword>
<keyword evidence="9" id="KW-1185">Reference proteome</keyword>
<name>A0ABP0GEU3_CLALP</name>
<keyword evidence="1" id="KW-0479">Metal-binding</keyword>
<keyword evidence="2" id="KW-0677">Repeat</keyword>
<feature type="domain" description="C2H2-type" evidence="7">
    <location>
        <begin position="478"/>
        <end position="505"/>
    </location>
</feature>
<evidence type="ECO:0000256" key="4">
    <source>
        <dbReference type="ARBA" id="ARBA00022833"/>
    </source>
</evidence>
<feature type="domain" description="C2H2-type" evidence="7">
    <location>
        <begin position="361"/>
        <end position="390"/>
    </location>
</feature>
<feature type="domain" description="C2H2-type" evidence="7">
    <location>
        <begin position="421"/>
        <end position="448"/>
    </location>
</feature>
<dbReference type="SUPFAM" id="SSF57667">
    <property type="entry name" value="beta-beta-alpha zinc fingers"/>
    <property type="match status" value="4"/>
</dbReference>
<evidence type="ECO:0000256" key="3">
    <source>
        <dbReference type="ARBA" id="ARBA00022771"/>
    </source>
</evidence>
<evidence type="ECO:0000259" key="7">
    <source>
        <dbReference type="PROSITE" id="PS50157"/>
    </source>
</evidence>
<dbReference type="Gene3D" id="3.30.160.60">
    <property type="entry name" value="Classic Zinc Finger"/>
    <property type="match status" value="6"/>
</dbReference>